<keyword evidence="2" id="KW-1185">Reference proteome</keyword>
<dbReference type="Gene3D" id="3.20.20.80">
    <property type="entry name" value="Glycosidases"/>
    <property type="match status" value="1"/>
</dbReference>
<dbReference type="RefSeq" id="WP_028529417.1">
    <property type="nucleotide sequence ID" value="NZ_CABLBR010000024.1"/>
</dbReference>
<dbReference type="Proteomes" id="UP001060164">
    <property type="component" value="Chromosome"/>
</dbReference>
<dbReference type="InterPro" id="IPR017853">
    <property type="entry name" value="GH"/>
</dbReference>
<dbReference type="InterPro" id="IPR028212">
    <property type="entry name" value="GHL6"/>
</dbReference>
<dbReference type="Pfam" id="PF14871">
    <property type="entry name" value="GHL6"/>
    <property type="match status" value="1"/>
</dbReference>
<dbReference type="SUPFAM" id="SSF51445">
    <property type="entry name" value="(Trans)glycosidases"/>
    <property type="match status" value="1"/>
</dbReference>
<reference evidence="1" key="1">
    <citation type="journal article" date="2022" name="Cell">
        <title>Design, construction, and in vivo augmentation of a complex gut microbiome.</title>
        <authorList>
            <person name="Cheng A.G."/>
            <person name="Ho P.Y."/>
            <person name="Aranda-Diaz A."/>
            <person name="Jain S."/>
            <person name="Yu F.B."/>
            <person name="Meng X."/>
            <person name="Wang M."/>
            <person name="Iakiviak M."/>
            <person name="Nagashima K."/>
            <person name="Zhao A."/>
            <person name="Murugkar P."/>
            <person name="Patil A."/>
            <person name="Atabakhsh K."/>
            <person name="Weakley A."/>
            <person name="Yan J."/>
            <person name="Brumbaugh A.R."/>
            <person name="Higginbottom S."/>
            <person name="Dimas A."/>
            <person name="Shiver A.L."/>
            <person name="Deutschbauer A."/>
            <person name="Neff N."/>
            <person name="Sonnenburg J.L."/>
            <person name="Huang K.C."/>
            <person name="Fischbach M.A."/>
        </authorList>
    </citation>
    <scope>NUCLEOTIDE SEQUENCE</scope>
    <source>
        <strain evidence="1">DSM 19829</strain>
    </source>
</reference>
<sequence>MWTNDKYRWCFIDMHIGWENEEYLSRLNAEKMIALVKEAEGQTILVKCRPWSGLAYFPTEFGKMHPTLKKQQFDYVGTMTELARKNGLAVKGYFSQIYDNYAYDHHPDWRCIDQDGKQALDYHAYSTSRIPHFERARYAMVCPNNREYRAYAKNCVYEIVSKYKFDSIFLDMPLWPTVCFCASCRKRYYEETGREMPQYVDWDDAAFRDFQQRRELWLSEFTKMLSDTVKEADPECTCEHNQGCVHFSWISGHTDLVNESCDYVGGDTYDSYFEQSFFCKYYKNISKSLPFVFISSRCDRNLSYHTTTKAMEQLVRQGFIALEHNGAFSICDGIDPSGELCASVYQGIIKNCFAATRPYEPYVNGNYLKNAAVWYPSHSKYDRADNGKRVIEAERKAAADNQFYHAKVAAGRILGLHNIPYDVVASQNLKNLQDDLLIISDVANIRDEEMEAIETYIRNGGHVYLSGKPGHVRLLELLEAEDLGDTAHYAAYMVPTEMGKKYFREFDSQSPMYTNRQARLRFYGEQQTLATLALPYTAPYTHDYAAIHSDPPGVFTDEPCAVLKTVGKGSIFWVGGPIEMLDYYSAKLTVGRIFKSLCGELVYETEAPVFVEVMSWLKDGRQYISAVNMQDVMPPATMSNVSVTLPYEAASARLLNSDRELETEIKNGSTRIQFPAFTMFEVAEIVKRGTQ</sequence>
<proteinExistence type="predicted"/>
<evidence type="ECO:0000313" key="2">
    <source>
        <dbReference type="Proteomes" id="UP001060164"/>
    </source>
</evidence>
<evidence type="ECO:0000313" key="1">
    <source>
        <dbReference type="EMBL" id="UWP58308.1"/>
    </source>
</evidence>
<dbReference type="Gene3D" id="3.40.50.880">
    <property type="match status" value="1"/>
</dbReference>
<accession>A0ABY5VFP5</accession>
<gene>
    <name evidence="1" type="ORF">NQ502_13070</name>
</gene>
<dbReference type="EMBL" id="CP102290">
    <property type="protein sequence ID" value="UWP58308.1"/>
    <property type="molecule type" value="Genomic_DNA"/>
</dbReference>
<dbReference type="SUPFAM" id="SSF52317">
    <property type="entry name" value="Class I glutamine amidotransferase-like"/>
    <property type="match status" value="1"/>
</dbReference>
<dbReference type="CDD" id="cd03143">
    <property type="entry name" value="A4_beta-galactosidase_middle_domain"/>
    <property type="match status" value="1"/>
</dbReference>
<dbReference type="InterPro" id="IPR029062">
    <property type="entry name" value="Class_I_gatase-like"/>
</dbReference>
<protein>
    <submittedName>
        <fullName evidence="1">Alpha-L-fucosidase</fullName>
    </submittedName>
</protein>
<name>A0ABY5VFP5_9FIRM</name>
<organism evidence="1 2">
    <name type="scientific">Ruminococcus gauvreauii</name>
    <dbReference type="NCBI Taxonomy" id="438033"/>
    <lineage>
        <taxon>Bacteria</taxon>
        <taxon>Bacillati</taxon>
        <taxon>Bacillota</taxon>
        <taxon>Clostridia</taxon>
        <taxon>Eubacteriales</taxon>
        <taxon>Oscillospiraceae</taxon>
        <taxon>Ruminococcus</taxon>
    </lineage>
</organism>